<proteinExistence type="predicted"/>
<dbReference type="STRING" id="100884.GCA_000269565_00092"/>
<evidence type="ECO:0000313" key="3">
    <source>
        <dbReference type="Proteomes" id="UP000003157"/>
    </source>
</evidence>
<dbReference type="AlphaFoldDB" id="E7GCE8"/>
<dbReference type="RefSeq" id="WP_008789528.1">
    <property type="nucleotide sequence ID" value="NZ_AKCB01000001.1"/>
</dbReference>
<dbReference type="PROSITE" id="PS51257">
    <property type="entry name" value="PROKAR_LIPOPROTEIN"/>
    <property type="match status" value="1"/>
</dbReference>
<evidence type="ECO:0000313" key="2">
    <source>
        <dbReference type="EMBL" id="EFW04157.1"/>
    </source>
</evidence>
<feature type="signal peptide" evidence="1">
    <location>
        <begin position="1"/>
        <end position="20"/>
    </location>
</feature>
<dbReference type="OrthoDB" id="1654024at2"/>
<evidence type="ECO:0008006" key="4">
    <source>
        <dbReference type="Google" id="ProtNLM"/>
    </source>
</evidence>
<keyword evidence="1" id="KW-0732">Signal</keyword>
<feature type="chain" id="PRO_5038936221" description="Lipoprotein" evidence="1">
    <location>
        <begin position="21"/>
        <end position="358"/>
    </location>
</feature>
<dbReference type="eggNOG" id="COG4851">
    <property type="taxonomic scope" value="Bacteria"/>
</dbReference>
<protein>
    <recommendedName>
        <fullName evidence="4">Lipoprotein</fullName>
    </recommendedName>
</protein>
<evidence type="ECO:0000256" key="1">
    <source>
        <dbReference type="SAM" id="SignalP"/>
    </source>
</evidence>
<dbReference type="Proteomes" id="UP000003157">
    <property type="component" value="Unassembled WGS sequence"/>
</dbReference>
<keyword evidence="3" id="KW-1185">Reference proteome</keyword>
<dbReference type="Pfam" id="PF07537">
    <property type="entry name" value="CamS"/>
    <property type="match status" value="1"/>
</dbReference>
<dbReference type="HOGENOM" id="CLU_773195_0_0_9"/>
<name>E7GCE8_9FIRM</name>
<sequence length="358" mass="40247">MKKLILACMALTLLVGCHRAKESVQEQTNTDTATMDSFDDSYYKIIKTESGDSELREGFYLDYGATSDFKTIGRGLQILSSDYFSTSNHYMSEGQYLKLSLKNELVKRKSDYSLQPASGTTIGGIKDPIMLQNVQEQDYFVKDGKGYTLKGISFSLIIEPRNSDNSVLAEPMSNSDIESYGRECIQKFYNVIRQADEFKKVKDLPILITVYKATNTATSSVDGNYILKSYCQKDVGEINKVNHENVLFTSERAEQLDKTTFADFETIKRTVKNAATEAVGFVGEARYMNNEIQSMVINANLNIKSSTELMYLTSIIADAIDTKFTYDFQISVLVNSQDQLQAVIVKDKGQSSKSTYLY</sequence>
<dbReference type="InterPro" id="IPR011426">
    <property type="entry name" value="CamS"/>
</dbReference>
<dbReference type="EMBL" id="ADKX01000039">
    <property type="protein sequence ID" value="EFW04157.1"/>
    <property type="molecule type" value="Genomic_DNA"/>
</dbReference>
<organism evidence="2 3">
    <name type="scientific">Coprobacillus cateniformis</name>
    <dbReference type="NCBI Taxonomy" id="100884"/>
    <lineage>
        <taxon>Bacteria</taxon>
        <taxon>Bacillati</taxon>
        <taxon>Bacillota</taxon>
        <taxon>Erysipelotrichia</taxon>
        <taxon>Erysipelotrichales</taxon>
        <taxon>Coprobacillaceae</taxon>
        <taxon>Coprobacillus</taxon>
    </lineage>
</organism>
<gene>
    <name evidence="2" type="ORF">HMPREF9488_02440</name>
</gene>
<dbReference type="GeneID" id="78228027"/>
<comment type="caution">
    <text evidence="2">The sequence shown here is derived from an EMBL/GenBank/DDBJ whole genome shotgun (WGS) entry which is preliminary data.</text>
</comment>
<dbReference type="Gene3D" id="3.10.570.10">
    <property type="entry name" value="sex pheromone staph- cam373 precursor domain"/>
    <property type="match status" value="1"/>
</dbReference>
<accession>E7GCE8</accession>
<dbReference type="CDD" id="cd13441">
    <property type="entry name" value="CamS_repeat_1"/>
    <property type="match status" value="1"/>
</dbReference>
<reference evidence="2 3" key="1">
    <citation type="submission" date="2010-12" db="EMBL/GenBank/DDBJ databases">
        <title>The Genome Sequence of Coprobacillus sp. strain 29_1.</title>
        <authorList>
            <consortium name="The Broad Institute Genome Sequencing Platform"/>
            <person name="Earl A."/>
            <person name="Ward D."/>
            <person name="Feldgarden M."/>
            <person name="Gevers D."/>
            <person name="Daigneault M."/>
            <person name="Sibley C.D."/>
            <person name="White A."/>
            <person name="Strauss J."/>
            <person name="Allen-Vercoe E."/>
            <person name="Young S.K."/>
            <person name="Zeng Q."/>
            <person name="Gargeya S."/>
            <person name="Fitzgerald M."/>
            <person name="Haas B."/>
            <person name="Abouelleil A."/>
            <person name="Alvarado L."/>
            <person name="Arachchi H.M."/>
            <person name="Berlin A."/>
            <person name="Brown A."/>
            <person name="Chapman S.B."/>
            <person name="Chen Z."/>
            <person name="Dunbar C."/>
            <person name="Freedman E."/>
            <person name="Gearin G."/>
            <person name="Gellesch M."/>
            <person name="Goldberg J."/>
            <person name="Griggs A."/>
            <person name="Gujja S."/>
            <person name="Heilman E."/>
            <person name="Heiman D."/>
            <person name="Howarth C."/>
            <person name="Larson L."/>
            <person name="Lui A."/>
            <person name="MacDonald P.J.P."/>
            <person name="Mehta T."/>
            <person name="Montmayeur A."/>
            <person name="Murphy C."/>
            <person name="Neiman D."/>
            <person name="Pearson M."/>
            <person name="Priest M."/>
            <person name="Roberts A."/>
            <person name="Saif S."/>
            <person name="Shea T."/>
            <person name="Shenoy N."/>
            <person name="Sisk P."/>
            <person name="Stolte C."/>
            <person name="Sykes S."/>
            <person name="White J."/>
            <person name="Yandava C."/>
            <person name="Nusbaum C."/>
            <person name="Birren B."/>
        </authorList>
    </citation>
    <scope>NUCLEOTIDE SEQUENCE [LARGE SCALE GENOMIC DNA]</scope>
    <source>
        <strain evidence="2 3">29_1</strain>
    </source>
</reference>